<dbReference type="Gramene" id="TuG1812G0300001582.01.T01">
    <property type="protein sequence ID" value="TuG1812G0300001582.01.T01.cds360490"/>
    <property type="gene ID" value="TuG1812G0300001582.01"/>
</dbReference>
<keyword evidence="3" id="KW-1185">Reference proteome</keyword>
<organism evidence="2 3">
    <name type="scientific">Triticum urartu</name>
    <name type="common">Red wild einkorn</name>
    <name type="synonym">Crithodium urartu</name>
    <dbReference type="NCBI Taxonomy" id="4572"/>
    <lineage>
        <taxon>Eukaryota</taxon>
        <taxon>Viridiplantae</taxon>
        <taxon>Streptophyta</taxon>
        <taxon>Embryophyta</taxon>
        <taxon>Tracheophyta</taxon>
        <taxon>Spermatophyta</taxon>
        <taxon>Magnoliopsida</taxon>
        <taxon>Liliopsida</taxon>
        <taxon>Poales</taxon>
        <taxon>Poaceae</taxon>
        <taxon>BOP clade</taxon>
        <taxon>Pooideae</taxon>
        <taxon>Triticodae</taxon>
        <taxon>Triticeae</taxon>
        <taxon>Triticinae</taxon>
        <taxon>Triticum</taxon>
    </lineage>
</organism>
<protein>
    <submittedName>
        <fullName evidence="2">Uncharacterized protein</fullName>
    </submittedName>
</protein>
<dbReference type="EnsemblPlants" id="TuG1812G0300001582.01.T01">
    <property type="protein sequence ID" value="TuG1812G0300001582.01.T01.cds360490"/>
    <property type="gene ID" value="TuG1812G0300001582.01"/>
</dbReference>
<feature type="region of interest" description="Disordered" evidence="1">
    <location>
        <begin position="58"/>
        <end position="118"/>
    </location>
</feature>
<feature type="region of interest" description="Disordered" evidence="1">
    <location>
        <begin position="1"/>
        <end position="29"/>
    </location>
</feature>
<dbReference type="Proteomes" id="UP000015106">
    <property type="component" value="Chromosome 3"/>
</dbReference>
<evidence type="ECO:0000256" key="1">
    <source>
        <dbReference type="SAM" id="MobiDB-lite"/>
    </source>
</evidence>
<accession>A0A8R7TSH1</accession>
<proteinExistence type="predicted"/>
<evidence type="ECO:0000313" key="2">
    <source>
        <dbReference type="EnsemblPlants" id="TuG1812G0300001582.01.T01.cds360490"/>
    </source>
</evidence>
<evidence type="ECO:0000313" key="3">
    <source>
        <dbReference type="Proteomes" id="UP000015106"/>
    </source>
</evidence>
<reference evidence="3" key="1">
    <citation type="journal article" date="2013" name="Nature">
        <title>Draft genome of the wheat A-genome progenitor Triticum urartu.</title>
        <authorList>
            <person name="Ling H.Q."/>
            <person name="Zhao S."/>
            <person name="Liu D."/>
            <person name="Wang J."/>
            <person name="Sun H."/>
            <person name="Zhang C."/>
            <person name="Fan H."/>
            <person name="Li D."/>
            <person name="Dong L."/>
            <person name="Tao Y."/>
            <person name="Gao C."/>
            <person name="Wu H."/>
            <person name="Li Y."/>
            <person name="Cui Y."/>
            <person name="Guo X."/>
            <person name="Zheng S."/>
            <person name="Wang B."/>
            <person name="Yu K."/>
            <person name="Liang Q."/>
            <person name="Yang W."/>
            <person name="Lou X."/>
            <person name="Chen J."/>
            <person name="Feng M."/>
            <person name="Jian J."/>
            <person name="Zhang X."/>
            <person name="Luo G."/>
            <person name="Jiang Y."/>
            <person name="Liu J."/>
            <person name="Wang Z."/>
            <person name="Sha Y."/>
            <person name="Zhang B."/>
            <person name="Wu H."/>
            <person name="Tang D."/>
            <person name="Shen Q."/>
            <person name="Xue P."/>
            <person name="Zou S."/>
            <person name="Wang X."/>
            <person name="Liu X."/>
            <person name="Wang F."/>
            <person name="Yang Y."/>
            <person name="An X."/>
            <person name="Dong Z."/>
            <person name="Zhang K."/>
            <person name="Zhang X."/>
            <person name="Luo M.C."/>
            <person name="Dvorak J."/>
            <person name="Tong Y."/>
            <person name="Wang J."/>
            <person name="Yang H."/>
            <person name="Li Z."/>
            <person name="Wang D."/>
            <person name="Zhang A."/>
            <person name="Wang J."/>
        </authorList>
    </citation>
    <scope>NUCLEOTIDE SEQUENCE</scope>
    <source>
        <strain evidence="3">cv. G1812</strain>
    </source>
</reference>
<reference evidence="2" key="2">
    <citation type="submission" date="2018-03" db="EMBL/GenBank/DDBJ databases">
        <title>The Triticum urartu genome reveals the dynamic nature of wheat genome evolution.</title>
        <authorList>
            <person name="Ling H."/>
            <person name="Ma B."/>
            <person name="Shi X."/>
            <person name="Liu H."/>
            <person name="Dong L."/>
            <person name="Sun H."/>
            <person name="Cao Y."/>
            <person name="Gao Q."/>
            <person name="Zheng S."/>
            <person name="Li Y."/>
            <person name="Yu Y."/>
            <person name="Du H."/>
            <person name="Qi M."/>
            <person name="Li Y."/>
            <person name="Yu H."/>
            <person name="Cui Y."/>
            <person name="Wang N."/>
            <person name="Chen C."/>
            <person name="Wu H."/>
            <person name="Zhao Y."/>
            <person name="Zhang J."/>
            <person name="Li Y."/>
            <person name="Zhou W."/>
            <person name="Zhang B."/>
            <person name="Hu W."/>
            <person name="Eijk M."/>
            <person name="Tang J."/>
            <person name="Witsenboer H."/>
            <person name="Zhao S."/>
            <person name="Li Z."/>
            <person name="Zhang A."/>
            <person name="Wang D."/>
            <person name="Liang C."/>
        </authorList>
    </citation>
    <scope>NUCLEOTIDE SEQUENCE [LARGE SCALE GENOMIC DNA]</scope>
    <source>
        <strain evidence="2">cv. G1812</strain>
    </source>
</reference>
<dbReference type="AlphaFoldDB" id="A0A8R7TSH1"/>
<name>A0A8R7TSH1_TRIUA</name>
<reference evidence="2" key="3">
    <citation type="submission" date="2022-06" db="UniProtKB">
        <authorList>
            <consortium name="EnsemblPlants"/>
        </authorList>
    </citation>
    <scope>IDENTIFICATION</scope>
</reference>
<sequence>RPPSLSHHTPWHRTVAYQAAPPRRNATSTTLLPGHVLGFPPAYGGELGMGSADALQEGMMASSGVTASEPDEPAEISPAPPSTATHSNRGHPTILPPASTRHHGLGHIHAAPLRTPPR</sequence>